<feature type="region of interest" description="Disordered" evidence="1">
    <location>
        <begin position="73"/>
        <end position="119"/>
    </location>
</feature>
<evidence type="ECO:0000313" key="2">
    <source>
        <dbReference type="EMBL" id="ONK55483.1"/>
    </source>
</evidence>
<feature type="compositionally biased region" description="Polar residues" evidence="1">
    <location>
        <begin position="97"/>
        <end position="106"/>
    </location>
</feature>
<organism evidence="2 3">
    <name type="scientific">Asparagus officinalis</name>
    <name type="common">Garden asparagus</name>
    <dbReference type="NCBI Taxonomy" id="4686"/>
    <lineage>
        <taxon>Eukaryota</taxon>
        <taxon>Viridiplantae</taxon>
        <taxon>Streptophyta</taxon>
        <taxon>Embryophyta</taxon>
        <taxon>Tracheophyta</taxon>
        <taxon>Spermatophyta</taxon>
        <taxon>Magnoliopsida</taxon>
        <taxon>Liliopsida</taxon>
        <taxon>Asparagales</taxon>
        <taxon>Asparagaceae</taxon>
        <taxon>Asparagoideae</taxon>
        <taxon>Asparagus</taxon>
    </lineage>
</organism>
<dbReference type="EMBL" id="KV863418">
    <property type="protein sequence ID" value="ONK55483.1"/>
    <property type="molecule type" value="Genomic_DNA"/>
</dbReference>
<dbReference type="Gramene" id="ONK55483">
    <property type="protein sequence ID" value="ONK55483"/>
    <property type="gene ID" value="A4U43_UnF2530"/>
</dbReference>
<dbReference type="AlphaFoldDB" id="A0A1R3L781"/>
<name>A0A1R3L781_ASPOF</name>
<accession>A0A1R3L781</accession>
<evidence type="ECO:0000313" key="3">
    <source>
        <dbReference type="Proteomes" id="UP000243459"/>
    </source>
</evidence>
<reference evidence="3" key="1">
    <citation type="journal article" date="2017" name="Nat. Commun.">
        <title>The asparagus genome sheds light on the origin and evolution of a young Y chromosome.</title>
        <authorList>
            <person name="Harkess A."/>
            <person name="Zhou J."/>
            <person name="Xu C."/>
            <person name="Bowers J.E."/>
            <person name="Van der Hulst R."/>
            <person name="Ayyampalayam S."/>
            <person name="Mercati F."/>
            <person name="Riccardi P."/>
            <person name="McKain M.R."/>
            <person name="Kakrana A."/>
            <person name="Tang H."/>
            <person name="Ray J."/>
            <person name="Groenendijk J."/>
            <person name="Arikit S."/>
            <person name="Mathioni S.M."/>
            <person name="Nakano M."/>
            <person name="Shan H."/>
            <person name="Telgmann-Rauber A."/>
            <person name="Kanno A."/>
            <person name="Yue Z."/>
            <person name="Chen H."/>
            <person name="Li W."/>
            <person name="Chen Y."/>
            <person name="Xu X."/>
            <person name="Zhang Y."/>
            <person name="Luo S."/>
            <person name="Chen H."/>
            <person name="Gao J."/>
            <person name="Mao Z."/>
            <person name="Pires J.C."/>
            <person name="Luo M."/>
            <person name="Kudrna D."/>
            <person name="Wing R.A."/>
            <person name="Meyers B.C."/>
            <person name="Yi K."/>
            <person name="Kong H."/>
            <person name="Lavrijsen P."/>
            <person name="Sunseri F."/>
            <person name="Falavigna A."/>
            <person name="Ye Y."/>
            <person name="Leebens-Mack J.H."/>
            <person name="Chen G."/>
        </authorList>
    </citation>
    <scope>NUCLEOTIDE SEQUENCE [LARGE SCALE GENOMIC DNA]</scope>
    <source>
        <strain evidence="3">cv. DH0086</strain>
    </source>
</reference>
<evidence type="ECO:0000256" key="1">
    <source>
        <dbReference type="SAM" id="MobiDB-lite"/>
    </source>
</evidence>
<protein>
    <submittedName>
        <fullName evidence="2">Uncharacterized protein</fullName>
    </submittedName>
</protein>
<sequence length="119" mass="12886">MHPFTETLPYIRSTAIKIAAVAGAAALAIGVAWSFSSWLDAVGPKPTESEETKAQEIEPKSECVDGWLELQSGPAFGKDDELPRDPIPDRVGLSHPEGTNSGLLQQEESDLTMVRLRAR</sequence>
<gene>
    <name evidence="2" type="ORF">A4U43_UnF2530</name>
</gene>
<dbReference type="Proteomes" id="UP000243459">
    <property type="component" value="Unassembled WGS sequence"/>
</dbReference>
<feature type="compositionally biased region" description="Basic and acidic residues" evidence="1">
    <location>
        <begin position="77"/>
        <end position="88"/>
    </location>
</feature>
<proteinExistence type="predicted"/>
<keyword evidence="3" id="KW-1185">Reference proteome</keyword>